<evidence type="ECO:0000256" key="1">
    <source>
        <dbReference type="SAM" id="SignalP"/>
    </source>
</evidence>
<dbReference type="PROSITE" id="PS51257">
    <property type="entry name" value="PROKAR_LIPOPROTEIN"/>
    <property type="match status" value="1"/>
</dbReference>
<sequence length="324" mass="34864">MRRIALALVSLSLLSGCHGQIARPANAPRKAVFILLDGIPADVIERVATPNIDAIAAAGGYARAYVGGTLGTPTETPTISAPGYMSLLTATWANKHNVRGNSNQSPNYAYWNIFRIVESADSTRHTAVFSTWLDNRTVLIGAGRAGAGNFKLDHAADGFELDTVAFPHDKASRYILAIDDRVSRDAAAYIATRGPDLSWVYLQHTDDVAHANGDSEASDAAVRQADEFVGRVWAAVKQRESIGERWMIVVTTDHGRDAVSGKGHGGKSTRERTTWIATNQPALDARFTSGAAAIVDITPSLLHHLRIPIRAAVAKEMEGVSFLR</sequence>
<evidence type="ECO:0000313" key="2">
    <source>
        <dbReference type="EMBL" id="QJR35791.1"/>
    </source>
</evidence>
<name>A0A6M4IUF4_9BACT</name>
<gene>
    <name evidence="2" type="ORF">HKW67_09830</name>
</gene>
<feature type="signal peptide" evidence="1">
    <location>
        <begin position="1"/>
        <end position="19"/>
    </location>
</feature>
<dbReference type="Pfam" id="PF01663">
    <property type="entry name" value="Phosphodiest"/>
    <property type="match status" value="1"/>
</dbReference>
<dbReference type="GO" id="GO:0016787">
    <property type="term" value="F:hydrolase activity"/>
    <property type="evidence" value="ECO:0007669"/>
    <property type="project" value="UniProtKB-KW"/>
</dbReference>
<dbReference type="SUPFAM" id="SSF53649">
    <property type="entry name" value="Alkaline phosphatase-like"/>
    <property type="match status" value="1"/>
</dbReference>
<dbReference type="Gene3D" id="3.40.720.10">
    <property type="entry name" value="Alkaline Phosphatase, subunit A"/>
    <property type="match status" value="1"/>
</dbReference>
<dbReference type="EMBL" id="CP053085">
    <property type="protein sequence ID" value="QJR35791.1"/>
    <property type="molecule type" value="Genomic_DNA"/>
</dbReference>
<keyword evidence="2" id="KW-0808">Transferase</keyword>
<dbReference type="PANTHER" id="PTHR10151:SF120">
    <property type="entry name" value="BIS(5'-ADENOSYL)-TRIPHOSPHATASE"/>
    <property type="match status" value="1"/>
</dbReference>
<dbReference type="GO" id="GO:0016740">
    <property type="term" value="F:transferase activity"/>
    <property type="evidence" value="ECO:0007669"/>
    <property type="project" value="UniProtKB-KW"/>
</dbReference>
<evidence type="ECO:0000313" key="3">
    <source>
        <dbReference type="Proteomes" id="UP000500938"/>
    </source>
</evidence>
<keyword evidence="3" id="KW-1185">Reference proteome</keyword>
<dbReference type="PANTHER" id="PTHR10151">
    <property type="entry name" value="ECTONUCLEOTIDE PYROPHOSPHATASE/PHOSPHODIESTERASE"/>
    <property type="match status" value="1"/>
</dbReference>
<dbReference type="Proteomes" id="UP000500938">
    <property type="component" value="Chromosome"/>
</dbReference>
<dbReference type="RefSeq" id="WP_171225221.1">
    <property type="nucleotide sequence ID" value="NZ_CP053085.1"/>
</dbReference>
<dbReference type="AlphaFoldDB" id="A0A6M4IUF4"/>
<dbReference type="KEGG" id="ggr:HKW67_09830"/>
<dbReference type="InterPro" id="IPR017850">
    <property type="entry name" value="Alkaline_phosphatase_core_sf"/>
</dbReference>
<organism evidence="2 3">
    <name type="scientific">Gemmatimonas groenlandica</name>
    <dbReference type="NCBI Taxonomy" id="2732249"/>
    <lineage>
        <taxon>Bacteria</taxon>
        <taxon>Pseudomonadati</taxon>
        <taxon>Gemmatimonadota</taxon>
        <taxon>Gemmatimonadia</taxon>
        <taxon>Gemmatimonadales</taxon>
        <taxon>Gemmatimonadaceae</taxon>
        <taxon>Gemmatimonas</taxon>
    </lineage>
</organism>
<keyword evidence="1" id="KW-0732">Signal</keyword>
<reference evidence="2 3" key="1">
    <citation type="submission" date="2020-05" db="EMBL/GenBank/DDBJ databases">
        <title>Complete genome sequence of Gemmatimonas greenlandica TET16.</title>
        <authorList>
            <person name="Zeng Y."/>
        </authorList>
    </citation>
    <scope>NUCLEOTIDE SEQUENCE [LARGE SCALE GENOMIC DNA]</scope>
    <source>
        <strain evidence="2 3">TET16</strain>
    </source>
</reference>
<protein>
    <submittedName>
        <fullName evidence="2">Sulfatase-like hydrolase/transferase</fullName>
    </submittedName>
</protein>
<feature type="chain" id="PRO_5026745605" evidence="1">
    <location>
        <begin position="20"/>
        <end position="324"/>
    </location>
</feature>
<accession>A0A6M4IUF4</accession>
<dbReference type="InterPro" id="IPR002591">
    <property type="entry name" value="Phosphodiest/P_Trfase"/>
</dbReference>
<keyword evidence="2" id="KW-0378">Hydrolase</keyword>
<proteinExistence type="predicted"/>